<reference evidence="1 2" key="1">
    <citation type="submission" date="2020-08" db="EMBL/GenBank/DDBJ databases">
        <title>Sequencing the genomes of 1000 actinobacteria strains.</title>
        <authorList>
            <person name="Klenk H.-P."/>
        </authorList>
    </citation>
    <scope>NUCLEOTIDE SEQUENCE [LARGE SCALE GENOMIC DNA]</scope>
    <source>
        <strain evidence="1 2">DSM 43150</strain>
    </source>
</reference>
<dbReference type="EMBL" id="JACHNC010000001">
    <property type="protein sequence ID" value="MBB4753673.1"/>
    <property type="molecule type" value="Genomic_DNA"/>
</dbReference>
<protein>
    <submittedName>
        <fullName evidence="1">Uncharacterized protein</fullName>
    </submittedName>
</protein>
<comment type="caution">
    <text evidence="1">The sequence shown here is derived from an EMBL/GenBank/DDBJ whole genome shotgun (WGS) entry which is preliminary data.</text>
</comment>
<dbReference type="AlphaFoldDB" id="A0A7W7HN96"/>
<accession>A0A7W7HN96</accession>
<evidence type="ECO:0000313" key="1">
    <source>
        <dbReference type="EMBL" id="MBB4753673.1"/>
    </source>
</evidence>
<organism evidence="1 2">
    <name type="scientific">Actinoplanes lobatus</name>
    <dbReference type="NCBI Taxonomy" id="113568"/>
    <lineage>
        <taxon>Bacteria</taxon>
        <taxon>Bacillati</taxon>
        <taxon>Actinomycetota</taxon>
        <taxon>Actinomycetes</taxon>
        <taxon>Micromonosporales</taxon>
        <taxon>Micromonosporaceae</taxon>
        <taxon>Actinoplanes</taxon>
    </lineage>
</organism>
<sequence>MTRTAGVTRTAGMTRVVCVTKDAGVTGTARDSSARSSGCVPAADSESIGFGGHSMDERGHCRAKVAVARDAVQCRPVHDDHRDWVELGAARRVPQDGSVACRAELIIGWVSGRRFVLLRMAPSCRRSGSRSSRAGWRSAPRGTHGWRSSGRPLTLCIWPGPGSWLGRRKPIRPTTVGVVAIGLVCPAFGTRCHTGDRPGSSESLPAAWPRHRP</sequence>
<name>A0A7W7HN96_9ACTN</name>
<dbReference type="Proteomes" id="UP000590511">
    <property type="component" value="Unassembled WGS sequence"/>
</dbReference>
<proteinExistence type="predicted"/>
<gene>
    <name evidence="1" type="ORF">BJ964_007834</name>
</gene>
<evidence type="ECO:0000313" key="2">
    <source>
        <dbReference type="Proteomes" id="UP000590511"/>
    </source>
</evidence>